<dbReference type="RefSeq" id="WP_176946654.1">
    <property type="nucleotide sequence ID" value="NZ_FNCC01000003.1"/>
</dbReference>
<accession>A0A1G7NUQ0</accession>
<evidence type="ECO:0000313" key="3">
    <source>
        <dbReference type="Proteomes" id="UP000199623"/>
    </source>
</evidence>
<proteinExistence type="predicted"/>
<feature type="transmembrane region" description="Helical" evidence="1">
    <location>
        <begin position="32"/>
        <end position="49"/>
    </location>
</feature>
<keyword evidence="1" id="KW-1133">Transmembrane helix</keyword>
<name>A0A1G7NUQ0_9PSEU</name>
<keyword evidence="1" id="KW-0812">Transmembrane</keyword>
<keyword evidence="3" id="KW-1185">Reference proteome</keyword>
<organism evidence="2 3">
    <name type="scientific">Lentzea fradiae</name>
    <dbReference type="NCBI Taxonomy" id="200378"/>
    <lineage>
        <taxon>Bacteria</taxon>
        <taxon>Bacillati</taxon>
        <taxon>Actinomycetota</taxon>
        <taxon>Actinomycetes</taxon>
        <taxon>Pseudonocardiales</taxon>
        <taxon>Pseudonocardiaceae</taxon>
        <taxon>Lentzea</taxon>
    </lineage>
</organism>
<dbReference type="AlphaFoldDB" id="A0A1G7NUQ0"/>
<dbReference type="STRING" id="200378.SAMN05216553_103230"/>
<gene>
    <name evidence="2" type="ORF">SAMN05216553_103230</name>
</gene>
<protein>
    <submittedName>
        <fullName evidence="2">Uncharacterized protein</fullName>
    </submittedName>
</protein>
<evidence type="ECO:0000313" key="2">
    <source>
        <dbReference type="EMBL" id="SDF77711.1"/>
    </source>
</evidence>
<dbReference type="Proteomes" id="UP000199623">
    <property type="component" value="Unassembled WGS sequence"/>
</dbReference>
<evidence type="ECO:0000256" key="1">
    <source>
        <dbReference type="SAM" id="Phobius"/>
    </source>
</evidence>
<keyword evidence="1" id="KW-0472">Membrane</keyword>
<reference evidence="3" key="1">
    <citation type="submission" date="2016-10" db="EMBL/GenBank/DDBJ databases">
        <authorList>
            <person name="Varghese N."/>
            <person name="Submissions S."/>
        </authorList>
    </citation>
    <scope>NUCLEOTIDE SEQUENCE [LARGE SCALE GENOMIC DNA]</scope>
    <source>
        <strain evidence="3">CGMCC 4.3506</strain>
    </source>
</reference>
<dbReference type="EMBL" id="FNCC01000003">
    <property type="protein sequence ID" value="SDF77711.1"/>
    <property type="molecule type" value="Genomic_DNA"/>
</dbReference>
<sequence length="50" mass="5890">MPWVRRHRRSAPFSFFRSTTVRSHYRRPANSHWIVIAAVLGVILLLVAIF</sequence>